<dbReference type="AlphaFoldDB" id="A0A9X2Y6Y2"/>
<reference evidence="2" key="1">
    <citation type="submission" date="2020-07" db="EMBL/GenBank/DDBJ databases">
        <authorList>
            <person name="Pettersson B.M.F."/>
            <person name="Behra P.R.K."/>
            <person name="Ramesh M."/>
            <person name="Das S."/>
            <person name="Dasgupta S."/>
            <person name="Kirsebom L.A."/>
        </authorList>
    </citation>
    <scope>NUCLEOTIDE SEQUENCE</scope>
    <source>
        <strain evidence="2">DSM 44615</strain>
    </source>
</reference>
<keyword evidence="3" id="KW-1185">Reference proteome</keyword>
<dbReference type="InterPro" id="IPR021235">
    <property type="entry name" value="DUF2637"/>
</dbReference>
<evidence type="ECO:0000256" key="1">
    <source>
        <dbReference type="SAM" id="Phobius"/>
    </source>
</evidence>
<name>A0A9X2Y6Y2_9MYCO</name>
<dbReference type="RefSeq" id="WP_264011245.1">
    <property type="nucleotide sequence ID" value="NZ_JACKSJ010000025.1"/>
</dbReference>
<protein>
    <submittedName>
        <fullName evidence="2">DUF2637 domain-containing protein</fullName>
    </submittedName>
</protein>
<keyword evidence="1" id="KW-0812">Transmembrane</keyword>
<keyword evidence="1" id="KW-1133">Transmembrane helix</keyword>
<organism evidence="2 3">
    <name type="scientific">[Mycobacterium] manitobense</name>
    <dbReference type="NCBI Taxonomy" id="190147"/>
    <lineage>
        <taxon>Bacteria</taxon>
        <taxon>Bacillati</taxon>
        <taxon>Actinomycetota</taxon>
        <taxon>Actinomycetes</taxon>
        <taxon>Mycobacteriales</taxon>
        <taxon>Mycobacteriaceae</taxon>
        <taxon>Mycolicibacterium</taxon>
    </lineage>
</organism>
<feature type="transmembrane region" description="Helical" evidence="1">
    <location>
        <begin position="81"/>
        <end position="103"/>
    </location>
</feature>
<reference evidence="2" key="2">
    <citation type="journal article" date="2022" name="BMC Genomics">
        <title>Comparative genome analysis of mycobacteria focusing on tRNA and non-coding RNA.</title>
        <authorList>
            <person name="Behra P.R.K."/>
            <person name="Pettersson B.M.F."/>
            <person name="Ramesh M."/>
            <person name="Das S."/>
            <person name="Dasgupta S."/>
            <person name="Kirsebom L.A."/>
        </authorList>
    </citation>
    <scope>NUCLEOTIDE SEQUENCE</scope>
    <source>
        <strain evidence="2">DSM 44615</strain>
    </source>
</reference>
<comment type="caution">
    <text evidence="2">The sequence shown here is derived from an EMBL/GenBank/DDBJ whole genome shotgun (WGS) entry which is preliminary data.</text>
</comment>
<evidence type="ECO:0000313" key="2">
    <source>
        <dbReference type="EMBL" id="MCV7169058.1"/>
    </source>
</evidence>
<dbReference type="EMBL" id="JACKSJ010000025">
    <property type="protein sequence ID" value="MCV7169058.1"/>
    <property type="molecule type" value="Genomic_DNA"/>
</dbReference>
<accession>A0A9X2Y6Y2</accession>
<proteinExistence type="predicted"/>
<gene>
    <name evidence="2" type="ORF">H7I41_03855</name>
</gene>
<sequence length="257" mass="26661">MSQSRRSLTFTRSAAVVITAGIGVASFVLSFAALRDLAARAGVPGQLAWLWPLIVDGTILQATMAVVVLAGYQDQASSRRYFWTVLTCAAAVSVGANALHAVIPAGAPMNPWLAAAIAVVAPVSLLAATHGLSLLSRIPGPPEAGDAGLDDEHASVAADATVTELAEEPVGQASADIGIAARQPWESMAEAIASRDDLRGLSADDVAGVLHLSYERDHSPQAIARQLGCDRRTVLRIIDASAELLRSGDVSVERLAV</sequence>
<evidence type="ECO:0000313" key="3">
    <source>
        <dbReference type="Proteomes" id="UP001140293"/>
    </source>
</evidence>
<feature type="transmembrane region" description="Helical" evidence="1">
    <location>
        <begin position="109"/>
        <end position="128"/>
    </location>
</feature>
<feature type="transmembrane region" description="Helical" evidence="1">
    <location>
        <begin position="49"/>
        <end position="69"/>
    </location>
</feature>
<dbReference type="Pfam" id="PF10935">
    <property type="entry name" value="DUF2637"/>
    <property type="match status" value="1"/>
</dbReference>
<keyword evidence="1" id="KW-0472">Membrane</keyword>
<dbReference type="Proteomes" id="UP001140293">
    <property type="component" value="Unassembled WGS sequence"/>
</dbReference>
<feature type="transmembrane region" description="Helical" evidence="1">
    <location>
        <begin position="12"/>
        <end position="34"/>
    </location>
</feature>